<feature type="compositionally biased region" description="Basic and acidic residues" evidence="8">
    <location>
        <begin position="52"/>
        <end position="61"/>
    </location>
</feature>
<organism evidence="9 10">
    <name type="scientific">Plantactinospora sonchi</name>
    <dbReference type="NCBI Taxonomy" id="1544735"/>
    <lineage>
        <taxon>Bacteria</taxon>
        <taxon>Bacillati</taxon>
        <taxon>Actinomycetota</taxon>
        <taxon>Actinomycetes</taxon>
        <taxon>Micromonosporales</taxon>
        <taxon>Micromonosporaceae</taxon>
        <taxon>Plantactinospora</taxon>
    </lineage>
</organism>
<evidence type="ECO:0000256" key="6">
    <source>
        <dbReference type="ARBA" id="ARBA00023306"/>
    </source>
</evidence>
<proteinExistence type="predicted"/>
<comment type="subcellular location">
    <subcellularLocation>
        <location evidence="1">Cytoplasm</location>
    </subcellularLocation>
</comment>
<keyword evidence="4" id="KW-0132">Cell division</keyword>
<evidence type="ECO:0000256" key="7">
    <source>
        <dbReference type="ARBA" id="ARBA00031737"/>
    </source>
</evidence>
<evidence type="ECO:0000256" key="8">
    <source>
        <dbReference type="SAM" id="MobiDB-lite"/>
    </source>
</evidence>
<reference evidence="9 10" key="1">
    <citation type="submission" date="2024-01" db="EMBL/GenBank/DDBJ databases">
        <title>Genome insights into Plantactinospora sonchi sp. nov.</title>
        <authorList>
            <person name="Wang L."/>
        </authorList>
    </citation>
    <scope>NUCLEOTIDE SEQUENCE [LARGE SCALE GENOMIC DNA]</scope>
    <source>
        <strain evidence="9 10">NEAU-QY2</strain>
    </source>
</reference>
<keyword evidence="5" id="KW-0175">Coiled coil</keyword>
<keyword evidence="3" id="KW-0963">Cytoplasm</keyword>
<name>A0ABU7RSH6_9ACTN</name>
<evidence type="ECO:0000256" key="1">
    <source>
        <dbReference type="ARBA" id="ARBA00004496"/>
    </source>
</evidence>
<dbReference type="Pfam" id="PF05103">
    <property type="entry name" value="DivIVA"/>
    <property type="match status" value="1"/>
</dbReference>
<accession>A0ABU7RSH6</accession>
<feature type="compositionally biased region" description="Basic and acidic residues" evidence="8">
    <location>
        <begin position="75"/>
        <end position="107"/>
    </location>
</feature>
<evidence type="ECO:0000256" key="2">
    <source>
        <dbReference type="ARBA" id="ARBA00018787"/>
    </source>
</evidence>
<comment type="caution">
    <text evidence="9">The sequence shown here is derived from an EMBL/GenBank/DDBJ whole genome shotgun (WGS) entry which is preliminary data.</text>
</comment>
<feature type="region of interest" description="Disordered" evidence="8">
    <location>
        <begin position="52"/>
        <end position="107"/>
    </location>
</feature>
<dbReference type="InterPro" id="IPR007793">
    <property type="entry name" value="DivIVA_fam"/>
</dbReference>
<dbReference type="Gene3D" id="6.10.250.660">
    <property type="match status" value="1"/>
</dbReference>
<dbReference type="EMBL" id="JAZGQK010000010">
    <property type="protein sequence ID" value="MEE6259356.1"/>
    <property type="molecule type" value="Genomic_DNA"/>
</dbReference>
<keyword evidence="10" id="KW-1185">Reference proteome</keyword>
<gene>
    <name evidence="9" type="ORF">V1633_12745</name>
</gene>
<keyword evidence="6" id="KW-0131">Cell cycle</keyword>
<evidence type="ECO:0000256" key="5">
    <source>
        <dbReference type="ARBA" id="ARBA00023054"/>
    </source>
</evidence>
<evidence type="ECO:0000313" key="9">
    <source>
        <dbReference type="EMBL" id="MEE6259356.1"/>
    </source>
</evidence>
<dbReference type="RefSeq" id="WP_331214480.1">
    <property type="nucleotide sequence ID" value="NZ_JAZGQK010000010.1"/>
</dbReference>
<sequence length="107" mass="12706">MIYRAGDRLGPHLVRAVTFGVRRWRGLDPDQVYAFLRRVADEMDRLHREVATARTEAERIRQGLRQWQSRHGGCRRTEPPHPDRPPEQRSDDGRHHRGQERRNGGHW</sequence>
<evidence type="ECO:0000256" key="3">
    <source>
        <dbReference type="ARBA" id="ARBA00022490"/>
    </source>
</evidence>
<dbReference type="InterPro" id="IPR019933">
    <property type="entry name" value="DivIVA_domain"/>
</dbReference>
<evidence type="ECO:0000313" key="10">
    <source>
        <dbReference type="Proteomes" id="UP001332243"/>
    </source>
</evidence>
<dbReference type="Proteomes" id="UP001332243">
    <property type="component" value="Unassembled WGS sequence"/>
</dbReference>
<dbReference type="NCBIfam" id="TIGR03544">
    <property type="entry name" value="DivI1A_domain"/>
    <property type="match status" value="1"/>
</dbReference>
<evidence type="ECO:0000256" key="4">
    <source>
        <dbReference type="ARBA" id="ARBA00022618"/>
    </source>
</evidence>
<protein>
    <recommendedName>
        <fullName evidence="2">Cell wall synthesis protein Wag31</fullName>
    </recommendedName>
    <alternativeName>
        <fullName evidence="7">Antigen 84</fullName>
    </alternativeName>
</protein>